<dbReference type="EMBL" id="JBHSHC010000080">
    <property type="protein sequence ID" value="MFC4767640.1"/>
    <property type="molecule type" value="Genomic_DNA"/>
</dbReference>
<reference evidence="4" key="1">
    <citation type="journal article" date="2019" name="Int. J. Syst. Evol. Microbiol.">
        <title>The Global Catalogue of Microorganisms (GCM) 10K type strain sequencing project: providing services to taxonomists for standard genome sequencing and annotation.</title>
        <authorList>
            <consortium name="The Broad Institute Genomics Platform"/>
            <consortium name="The Broad Institute Genome Sequencing Center for Infectious Disease"/>
            <person name="Wu L."/>
            <person name="Ma J."/>
        </authorList>
    </citation>
    <scope>NUCLEOTIDE SEQUENCE [LARGE SCALE GENOMIC DNA]</scope>
    <source>
        <strain evidence="4">WYCCWR 12678</strain>
    </source>
</reference>
<dbReference type="Pfam" id="PF09580">
    <property type="entry name" value="Spore_YhcN_YlaJ"/>
    <property type="match status" value="1"/>
</dbReference>
<feature type="region of interest" description="Disordered" evidence="1">
    <location>
        <begin position="91"/>
        <end position="178"/>
    </location>
</feature>
<sequence>MRPRTCLVALVAALAFGSALAACQTGKKYSNPDHSDIKQAHPPEMISEGIKADYRIAEELNKIPGVQGAAVLIHNGEAYVGAHVIGDEKTPDPYMKQQFGSYYPDGQDPWAKGDQRSGLSGKGIPKSNAKGAPETENNGVTQSGQNVNELTNQQGGLSGSQQKVPSKPDPDMTGTATGNVEPELVQQIESKVKAMAPNVTRVHFTAKREQVGQLQGYARFIQDGGSMERFTTDFDQTMKRIWPDAKP</sequence>
<gene>
    <name evidence="3" type="ORF">ACFO8Q_09730</name>
</gene>
<dbReference type="Proteomes" id="UP001596002">
    <property type="component" value="Unassembled WGS sequence"/>
</dbReference>
<evidence type="ECO:0000256" key="1">
    <source>
        <dbReference type="SAM" id="MobiDB-lite"/>
    </source>
</evidence>
<keyword evidence="4" id="KW-1185">Reference proteome</keyword>
<keyword evidence="3" id="KW-0449">Lipoprotein</keyword>
<accession>A0ABV9Q018</accession>
<feature type="compositionally biased region" description="Polar residues" evidence="1">
    <location>
        <begin position="135"/>
        <end position="164"/>
    </location>
</feature>
<proteinExistence type="predicted"/>
<dbReference type="PROSITE" id="PS51257">
    <property type="entry name" value="PROKAR_LIPOPROTEIN"/>
    <property type="match status" value="1"/>
</dbReference>
<dbReference type="RefSeq" id="WP_380025563.1">
    <property type="nucleotide sequence ID" value="NZ_JBHSHC010000080.1"/>
</dbReference>
<feature type="chain" id="PRO_5046163691" evidence="2">
    <location>
        <begin position="22"/>
        <end position="247"/>
    </location>
</feature>
<keyword evidence="2" id="KW-0732">Signal</keyword>
<feature type="signal peptide" evidence="2">
    <location>
        <begin position="1"/>
        <end position="21"/>
    </location>
</feature>
<evidence type="ECO:0000256" key="2">
    <source>
        <dbReference type="SAM" id="SignalP"/>
    </source>
</evidence>
<name>A0ABV9Q018_9BACL</name>
<comment type="caution">
    <text evidence="3">The sequence shown here is derived from an EMBL/GenBank/DDBJ whole genome shotgun (WGS) entry which is preliminary data.</text>
</comment>
<organism evidence="3 4">
    <name type="scientific">Effusibacillus consociatus</name>
    <dbReference type="NCBI Taxonomy" id="1117041"/>
    <lineage>
        <taxon>Bacteria</taxon>
        <taxon>Bacillati</taxon>
        <taxon>Bacillota</taxon>
        <taxon>Bacilli</taxon>
        <taxon>Bacillales</taxon>
        <taxon>Alicyclobacillaceae</taxon>
        <taxon>Effusibacillus</taxon>
    </lineage>
</organism>
<protein>
    <submittedName>
        <fullName evidence="3">YhcN/YlaJ family sporulation lipoprotein</fullName>
    </submittedName>
</protein>
<evidence type="ECO:0000313" key="4">
    <source>
        <dbReference type="Proteomes" id="UP001596002"/>
    </source>
</evidence>
<dbReference type="InterPro" id="IPR019076">
    <property type="entry name" value="Spore_lipoprot_YhcN/YlaJ-like"/>
</dbReference>
<evidence type="ECO:0000313" key="3">
    <source>
        <dbReference type="EMBL" id="MFC4767640.1"/>
    </source>
</evidence>